<protein>
    <submittedName>
        <fullName evidence="1">Uncharacterized protein</fullName>
    </submittedName>
</protein>
<sequence>MWEIREVYSIEVLRDWVAAMIEDLNDFCNVRDKMKSTQKDEAAHIISCEYGHLNIAEVALFFLKVKSGTFGEFYGILDTVRLMSIMKKFMAERRQMLASYYDKKEKEDREMERLKMESEAIPPETVQQWIKEGKFSETLGLFLGERFRV</sequence>
<dbReference type="eggNOG" id="ENOG5033GKH">
    <property type="taxonomic scope" value="Bacteria"/>
</dbReference>
<evidence type="ECO:0000313" key="1">
    <source>
        <dbReference type="EMBL" id="SHI98065.1"/>
    </source>
</evidence>
<gene>
    <name evidence="1" type="ORF">SAMN05444350_11276</name>
</gene>
<dbReference type="AlphaFoldDB" id="A0A1M6FK70"/>
<dbReference type="InterPro" id="IPR046573">
    <property type="entry name" value="DUF6633"/>
</dbReference>
<reference evidence="2" key="1">
    <citation type="submission" date="2016-11" db="EMBL/GenBank/DDBJ databases">
        <authorList>
            <person name="Varghese N."/>
            <person name="Submissions S."/>
        </authorList>
    </citation>
    <scope>NUCLEOTIDE SEQUENCE [LARGE SCALE GENOMIC DNA]</scope>
    <source>
        <strain evidence="2">DSM 26884</strain>
    </source>
</reference>
<name>A0A1M6FK70_9BACE</name>
<proteinExistence type="predicted"/>
<organism evidence="1 2">
    <name type="scientific">Bacteroides stercorirosoris</name>
    <dbReference type="NCBI Taxonomy" id="871324"/>
    <lineage>
        <taxon>Bacteria</taxon>
        <taxon>Pseudomonadati</taxon>
        <taxon>Bacteroidota</taxon>
        <taxon>Bacteroidia</taxon>
        <taxon>Bacteroidales</taxon>
        <taxon>Bacteroidaceae</taxon>
        <taxon>Bacteroides</taxon>
    </lineage>
</organism>
<accession>A0A1M6FK70</accession>
<dbReference type="Pfam" id="PF20338">
    <property type="entry name" value="DUF6633"/>
    <property type="match status" value="1"/>
</dbReference>
<dbReference type="Proteomes" id="UP000184192">
    <property type="component" value="Unassembled WGS sequence"/>
</dbReference>
<keyword evidence="2" id="KW-1185">Reference proteome</keyword>
<evidence type="ECO:0000313" key="2">
    <source>
        <dbReference type="Proteomes" id="UP000184192"/>
    </source>
</evidence>
<dbReference type="EMBL" id="FQZN01000012">
    <property type="protein sequence ID" value="SHI98065.1"/>
    <property type="molecule type" value="Genomic_DNA"/>
</dbReference>